<dbReference type="SUPFAM" id="SSF53335">
    <property type="entry name" value="S-adenosyl-L-methionine-dependent methyltransferases"/>
    <property type="match status" value="1"/>
</dbReference>
<dbReference type="RefSeq" id="WP_182975218.1">
    <property type="nucleotide sequence ID" value="NZ_JABEQN010000026.1"/>
</dbReference>
<dbReference type="EC" id="2.1.1.37" evidence="1"/>
<evidence type="ECO:0000256" key="2">
    <source>
        <dbReference type="ARBA" id="ARBA00022603"/>
    </source>
</evidence>
<dbReference type="PRINTS" id="PR00105">
    <property type="entry name" value="C5METTRFRASE"/>
</dbReference>
<evidence type="ECO:0000313" key="10">
    <source>
        <dbReference type="EMBL" id="MBB2195317.1"/>
    </source>
</evidence>
<dbReference type="GO" id="GO:0003886">
    <property type="term" value="F:DNA (cytosine-5-)-methyltransferase activity"/>
    <property type="evidence" value="ECO:0007669"/>
    <property type="project" value="UniProtKB-EC"/>
</dbReference>
<reference evidence="11 12" key="1">
    <citation type="submission" date="2020-04" db="EMBL/GenBank/DDBJ databases">
        <title>Description of novel Gluconacetobacter.</title>
        <authorList>
            <person name="Sombolestani A."/>
        </authorList>
    </citation>
    <scope>NUCLEOTIDE SEQUENCE [LARGE SCALE GENOMIC DNA]</scope>
    <source>
        <strain evidence="10 11">LMG 1728</strain>
        <strain evidence="9 12">LMG 1731</strain>
    </source>
</reference>
<dbReference type="GO" id="GO:0009307">
    <property type="term" value="P:DNA restriction-modification system"/>
    <property type="evidence" value="ECO:0007669"/>
    <property type="project" value="UniProtKB-KW"/>
</dbReference>
<dbReference type="InterPro" id="IPR001525">
    <property type="entry name" value="C5_MeTfrase"/>
</dbReference>
<evidence type="ECO:0000256" key="8">
    <source>
        <dbReference type="RuleBase" id="RU000416"/>
    </source>
</evidence>
<protein>
    <recommendedName>
        <fullName evidence="1">DNA (cytosine-5-)-methyltransferase</fullName>
        <ecNumber evidence="1">2.1.1.37</ecNumber>
    </recommendedName>
</protein>
<sequence length="385" mass="42477">MLSAELFCGCGGLALGMSRAGFEHALLAEWNNEAVATLLHNKRRRIKHVAQWPISGETDVRDIDWSPLAGKLRVVSGGPPCQPFGIGGKKRGHEDDRDMWPEAIRAVRETRPDAFLFENVRNLAGPKFQSYLEWIASHLRHPRMTRRENETYAGHLQRLLQIDRLGDYQVLVQVVNAADYGAPQIRHRVLIFGIASRLGINPEPMSPTHSRDRLLWEQYVTGTYWSRHSLPTKTAPVTGVDAARVARLKASNVEPIGLPWVTVRDALLGLGEPNGKSNHVYQPGARVYPGHTGSPLDLPAKALKAGDHGVPGGENMAVLDDGGVRYFTTREAARLVGLPDSYVFPRSWTESMRQLGNAVPAQLGEAAGLWLKRLLARADGARRAA</sequence>
<keyword evidence="4 7" id="KW-0949">S-adenosyl-L-methionine</keyword>
<dbReference type="Gene3D" id="3.40.50.150">
    <property type="entry name" value="Vaccinia Virus protein VP39"/>
    <property type="match status" value="1"/>
</dbReference>
<evidence type="ECO:0000313" key="11">
    <source>
        <dbReference type="Proteomes" id="UP000540490"/>
    </source>
</evidence>
<dbReference type="AlphaFoldDB" id="A0A7W4NU34"/>
<dbReference type="Proteomes" id="UP000561077">
    <property type="component" value="Unassembled WGS sequence"/>
</dbReference>
<evidence type="ECO:0000256" key="4">
    <source>
        <dbReference type="ARBA" id="ARBA00022691"/>
    </source>
</evidence>
<evidence type="ECO:0000313" key="9">
    <source>
        <dbReference type="EMBL" id="MBB2166182.1"/>
    </source>
</evidence>
<name>A0A7W4NU34_9PROT</name>
<keyword evidence="2 7" id="KW-0489">Methyltransferase</keyword>
<keyword evidence="11" id="KW-1185">Reference proteome</keyword>
<dbReference type="EMBL" id="JABEQN010000026">
    <property type="protein sequence ID" value="MBB2195317.1"/>
    <property type="molecule type" value="Genomic_DNA"/>
</dbReference>
<dbReference type="NCBIfam" id="TIGR00675">
    <property type="entry name" value="dcm"/>
    <property type="match status" value="1"/>
</dbReference>
<dbReference type="PANTHER" id="PTHR10629:SF52">
    <property type="entry name" value="DNA (CYTOSINE-5)-METHYLTRANSFERASE 1"/>
    <property type="match status" value="1"/>
</dbReference>
<comment type="caution">
    <text evidence="9">The sequence shown here is derived from an EMBL/GenBank/DDBJ whole genome shotgun (WGS) entry which is preliminary data.</text>
</comment>
<dbReference type="GO" id="GO:0032259">
    <property type="term" value="P:methylation"/>
    <property type="evidence" value="ECO:0007669"/>
    <property type="project" value="UniProtKB-KW"/>
</dbReference>
<dbReference type="EMBL" id="JABEQO010000026">
    <property type="protein sequence ID" value="MBB2166182.1"/>
    <property type="molecule type" value="Genomic_DNA"/>
</dbReference>
<evidence type="ECO:0000256" key="1">
    <source>
        <dbReference type="ARBA" id="ARBA00011975"/>
    </source>
</evidence>
<evidence type="ECO:0000256" key="7">
    <source>
        <dbReference type="PROSITE-ProRule" id="PRU01016"/>
    </source>
</evidence>
<feature type="active site" evidence="7">
    <location>
        <position position="81"/>
    </location>
</feature>
<dbReference type="PROSITE" id="PS51679">
    <property type="entry name" value="SAM_MT_C5"/>
    <property type="match status" value="1"/>
</dbReference>
<comment type="catalytic activity">
    <reaction evidence="6">
        <text>a 2'-deoxycytidine in DNA + S-adenosyl-L-methionine = a 5-methyl-2'-deoxycytidine in DNA + S-adenosyl-L-homocysteine + H(+)</text>
        <dbReference type="Rhea" id="RHEA:13681"/>
        <dbReference type="Rhea" id="RHEA-COMP:11369"/>
        <dbReference type="Rhea" id="RHEA-COMP:11370"/>
        <dbReference type="ChEBI" id="CHEBI:15378"/>
        <dbReference type="ChEBI" id="CHEBI:57856"/>
        <dbReference type="ChEBI" id="CHEBI:59789"/>
        <dbReference type="ChEBI" id="CHEBI:85452"/>
        <dbReference type="ChEBI" id="CHEBI:85454"/>
        <dbReference type="EC" id="2.1.1.37"/>
    </reaction>
</comment>
<accession>A0A7W4NU34</accession>
<dbReference type="Gene3D" id="3.90.120.10">
    <property type="entry name" value="DNA Methylase, subunit A, domain 2"/>
    <property type="match status" value="1"/>
</dbReference>
<dbReference type="Pfam" id="PF00145">
    <property type="entry name" value="DNA_methylase"/>
    <property type="match status" value="2"/>
</dbReference>
<dbReference type="InterPro" id="IPR050390">
    <property type="entry name" value="C5-Methyltransferase"/>
</dbReference>
<gene>
    <name evidence="9" type="primary">dcm</name>
    <name evidence="10" type="ORF">HLH25_17120</name>
    <name evidence="9" type="ORF">HLH26_16945</name>
</gene>
<dbReference type="PANTHER" id="PTHR10629">
    <property type="entry name" value="CYTOSINE-SPECIFIC METHYLTRANSFERASE"/>
    <property type="match status" value="1"/>
</dbReference>
<dbReference type="InterPro" id="IPR029063">
    <property type="entry name" value="SAM-dependent_MTases_sf"/>
</dbReference>
<evidence type="ECO:0000256" key="5">
    <source>
        <dbReference type="ARBA" id="ARBA00022747"/>
    </source>
</evidence>
<evidence type="ECO:0000256" key="6">
    <source>
        <dbReference type="ARBA" id="ARBA00047422"/>
    </source>
</evidence>
<comment type="similarity">
    <text evidence="7 8">Belongs to the class I-like SAM-binding methyltransferase superfamily. C5-methyltransferase family.</text>
</comment>
<evidence type="ECO:0000256" key="3">
    <source>
        <dbReference type="ARBA" id="ARBA00022679"/>
    </source>
</evidence>
<evidence type="ECO:0000313" key="12">
    <source>
        <dbReference type="Proteomes" id="UP000561077"/>
    </source>
</evidence>
<keyword evidence="3 7" id="KW-0808">Transferase</keyword>
<dbReference type="Proteomes" id="UP000540490">
    <property type="component" value="Unassembled WGS sequence"/>
</dbReference>
<keyword evidence="5" id="KW-0680">Restriction system</keyword>
<proteinExistence type="inferred from homology"/>
<organism evidence="9 12">
    <name type="scientific">Gluconacetobacter dulcium</name>
    <dbReference type="NCBI Taxonomy" id="2729096"/>
    <lineage>
        <taxon>Bacteria</taxon>
        <taxon>Pseudomonadati</taxon>
        <taxon>Pseudomonadota</taxon>
        <taxon>Alphaproteobacteria</taxon>
        <taxon>Acetobacterales</taxon>
        <taxon>Acetobacteraceae</taxon>
        <taxon>Gluconacetobacter</taxon>
    </lineage>
</organism>